<comment type="caution">
    <text evidence="4">The sequence shown here is derived from an EMBL/GenBank/DDBJ whole genome shotgun (WGS) entry which is preliminary data.</text>
</comment>
<keyword evidence="3" id="KW-0732">Signal</keyword>
<accession>A0ABT1XJL2</accession>
<keyword evidence="4" id="KW-0121">Carboxypeptidase</keyword>
<dbReference type="InterPro" id="IPR000667">
    <property type="entry name" value="Peptidase_S13"/>
</dbReference>
<keyword evidence="5" id="KW-1185">Reference proteome</keyword>
<evidence type="ECO:0000256" key="3">
    <source>
        <dbReference type="SAM" id="SignalP"/>
    </source>
</evidence>
<dbReference type="EC" id="3.4.16.4" evidence="4"/>
<keyword evidence="2 4" id="KW-0378">Hydrolase</keyword>
<dbReference type="Gene3D" id="3.40.710.10">
    <property type="entry name" value="DD-peptidase/beta-lactamase superfamily"/>
    <property type="match status" value="1"/>
</dbReference>
<evidence type="ECO:0000256" key="2">
    <source>
        <dbReference type="ARBA" id="ARBA00022801"/>
    </source>
</evidence>
<dbReference type="NCBIfam" id="TIGR00666">
    <property type="entry name" value="PBP4"/>
    <property type="match status" value="1"/>
</dbReference>
<feature type="signal peptide" evidence="3">
    <location>
        <begin position="1"/>
        <end position="17"/>
    </location>
</feature>
<dbReference type="PANTHER" id="PTHR30023:SF0">
    <property type="entry name" value="PENICILLIN-SENSITIVE CARBOXYPEPTIDASE A"/>
    <property type="match status" value="1"/>
</dbReference>
<dbReference type="Pfam" id="PF02113">
    <property type="entry name" value="Peptidase_S13"/>
    <property type="match status" value="1"/>
</dbReference>
<dbReference type="GO" id="GO:0009002">
    <property type="term" value="F:serine-type D-Ala-D-Ala carboxypeptidase activity"/>
    <property type="evidence" value="ECO:0007669"/>
    <property type="project" value="UniProtKB-EC"/>
</dbReference>
<dbReference type="InterPro" id="IPR012338">
    <property type="entry name" value="Beta-lactam/transpept-like"/>
</dbReference>
<dbReference type="EMBL" id="JANKHG010000016">
    <property type="protein sequence ID" value="MCR2746284.1"/>
    <property type="molecule type" value="Genomic_DNA"/>
</dbReference>
<evidence type="ECO:0000313" key="5">
    <source>
        <dbReference type="Proteomes" id="UP001165267"/>
    </source>
</evidence>
<evidence type="ECO:0000313" key="4">
    <source>
        <dbReference type="EMBL" id="MCR2746284.1"/>
    </source>
</evidence>
<dbReference type="RefSeq" id="WP_257511526.1">
    <property type="nucleotide sequence ID" value="NZ_JANKHG010000016.1"/>
</dbReference>
<organism evidence="4 5">
    <name type="scientific">Limnobacter parvus</name>
    <dbReference type="NCBI Taxonomy" id="2939690"/>
    <lineage>
        <taxon>Bacteria</taxon>
        <taxon>Pseudomonadati</taxon>
        <taxon>Pseudomonadota</taxon>
        <taxon>Betaproteobacteria</taxon>
        <taxon>Burkholderiales</taxon>
        <taxon>Burkholderiaceae</taxon>
        <taxon>Limnobacter</taxon>
    </lineage>
</organism>
<proteinExistence type="inferred from homology"/>
<feature type="chain" id="PRO_5047371806" evidence="3">
    <location>
        <begin position="18"/>
        <end position="479"/>
    </location>
</feature>
<dbReference type="Proteomes" id="UP001165267">
    <property type="component" value="Unassembled WGS sequence"/>
</dbReference>
<name>A0ABT1XJL2_9BURK</name>
<comment type="similarity">
    <text evidence="1">Belongs to the peptidase S13 family.</text>
</comment>
<keyword evidence="4" id="KW-0645">Protease</keyword>
<dbReference type="PRINTS" id="PR00922">
    <property type="entry name" value="DADACBPTASE3"/>
</dbReference>
<dbReference type="SUPFAM" id="SSF56601">
    <property type="entry name" value="beta-lactamase/transpeptidase-like"/>
    <property type="match status" value="1"/>
</dbReference>
<gene>
    <name evidence="4" type="primary">dacB</name>
    <name evidence="4" type="ORF">NSP04_06455</name>
</gene>
<dbReference type="PANTHER" id="PTHR30023">
    <property type="entry name" value="D-ALANYL-D-ALANINE CARBOXYPEPTIDASE"/>
    <property type="match status" value="1"/>
</dbReference>
<reference evidence="4" key="1">
    <citation type="submission" date="2022-07" db="EMBL/GenBank/DDBJ databases">
        <authorList>
            <person name="Xamxidin M."/>
        </authorList>
    </citation>
    <scope>NUCLEOTIDE SEQUENCE</scope>
    <source>
        <strain evidence="4">YS8-69</strain>
    </source>
</reference>
<dbReference type="Gene3D" id="3.50.80.20">
    <property type="entry name" value="D-Ala-D-Ala carboxypeptidase C, peptidase S13"/>
    <property type="match status" value="1"/>
</dbReference>
<evidence type="ECO:0000256" key="1">
    <source>
        <dbReference type="ARBA" id="ARBA00006096"/>
    </source>
</evidence>
<sequence>MTFVLLIGLTLAQFSWANTPDPTTRAFPSAVTQSFVKKGIANNEFTAYALPIAPFVKRNPQAYSHGSTQLVNPASVAKVFTTGLALQALESTYRFKTGFHVGAEPVDGVLNGALYIKGSGDPAFLTGDLWSSLRQLRTKGVDVINGPVVLDDSAFSEQMPSLGLAEDDAFDDAPHRAYHAQPDALLMNFGAMSIDLKLNENTLVVVPEEAPRGWAFVSEVNLTNGGCGAWKNGMSIDFAKSGQNVVVTVKGNYPRKCGQSRLPIRVPVQDWLWESWVKEIWVQLGGKFSGPQGGQVIKGITPVNTIALYTHYGKPISDLVKQINKWSSNVMARHLELAVAGTPELFNQQMKEWLRTQGIASQDWFFENGSGLSRNTRIDAKGLTEFLRYMATRSDFPDFLASFPRAGADGTLNRRVNNVAGFAYLKTGSLNGVRSLGGYLRDREGQMWAVGILVKSPKAWDSWVPMESLLEFLYRAESQ</sequence>
<protein>
    <submittedName>
        <fullName evidence="4">D-alanyl-D-alanine carboxypeptidase/D-alanyl-D-alanine-endopeptidase</fullName>
        <ecNumber evidence="4">3.4.16.4</ecNumber>
    </submittedName>
</protein>